<dbReference type="PANTHER" id="PTHR45138:SF9">
    <property type="entry name" value="DIGUANYLATE CYCLASE DGCM-RELATED"/>
    <property type="match status" value="1"/>
</dbReference>
<dbReference type="RefSeq" id="WP_108964861.1">
    <property type="nucleotide sequence ID" value="NZ_CP022189.1"/>
</dbReference>
<proteinExistence type="predicted"/>
<dbReference type="InterPro" id="IPR029787">
    <property type="entry name" value="Nucleotide_cyclase"/>
</dbReference>
<gene>
    <name evidence="6" type="ORF">CEW88_04425</name>
</gene>
<dbReference type="GO" id="GO:0000160">
    <property type="term" value="P:phosphorelay signal transduction system"/>
    <property type="evidence" value="ECO:0007669"/>
    <property type="project" value="InterPro"/>
</dbReference>
<dbReference type="InterPro" id="IPR043128">
    <property type="entry name" value="Rev_trsase/Diguanyl_cyclase"/>
</dbReference>
<evidence type="ECO:0000259" key="5">
    <source>
        <dbReference type="PROSITE" id="PS50887"/>
    </source>
</evidence>
<accession>A0A2U8HAP1</accession>
<name>A0A2U8HAP1_9RHOB</name>
<dbReference type="OrthoDB" id="9812260at2"/>
<evidence type="ECO:0000313" key="7">
    <source>
        <dbReference type="Proteomes" id="UP000244915"/>
    </source>
</evidence>
<dbReference type="GO" id="GO:0005886">
    <property type="term" value="C:plasma membrane"/>
    <property type="evidence" value="ECO:0007669"/>
    <property type="project" value="TreeGrafter"/>
</dbReference>
<dbReference type="InterPro" id="IPR050469">
    <property type="entry name" value="Diguanylate_Cyclase"/>
</dbReference>
<feature type="domain" description="GGDEF" evidence="5">
    <location>
        <begin position="320"/>
        <end position="459"/>
    </location>
</feature>
<evidence type="ECO:0000259" key="4">
    <source>
        <dbReference type="PROSITE" id="PS50110"/>
    </source>
</evidence>
<dbReference type="EMBL" id="CP022189">
    <property type="protein sequence ID" value="AWI82972.1"/>
    <property type="molecule type" value="Genomic_DNA"/>
</dbReference>
<dbReference type="InterPro" id="IPR000160">
    <property type="entry name" value="GGDEF_dom"/>
</dbReference>
<evidence type="ECO:0000256" key="2">
    <source>
        <dbReference type="ARBA" id="ARBA00034247"/>
    </source>
</evidence>
<dbReference type="KEGG" id="ypac:CEW88_04425"/>
<dbReference type="Gene3D" id="3.40.50.2300">
    <property type="match status" value="1"/>
</dbReference>
<sequence length="472" mass="50221">MAGRILIVEGTASHRILLRARLTSAFYEVLVAETGGEALAMIDESRPDLVLAATELPDMCGSGFCTRLRALPDQADTPLVLLTEDDLVDERLALLAVGADDVIARAVEDILLLARLRSLLRRARAQDQMELRTDAKRALGLSEAPRSFQRPARVALVSLDPALGLDTIAARLRVGIGAQVELSAAGTLLQSQAISAEAVVLIDTGGEPGAGLALLSQLRTARAQHHAVLVYVTDKGRDEMAARALDLGADEVLHNGPEALELALRLPRLIGRSRRAKRHRAALRNGLRAAMVDPLTGLYNRRYALPEVARMAQQAARCGQPLALLVADLDHFKKVNDRWGHAVGDQVLVATAQRLTAGRRAQDLVARLGGEEFLIALPGADIDSAAAAARLLCEEVAQLSLPMPRLRAGRPSLFSPTISIGIALMDAGGEAVETALLRADGALYAAKHAGRNRTHVAPPAAFPHAFGALRGA</sequence>
<dbReference type="CDD" id="cd00156">
    <property type="entry name" value="REC"/>
    <property type="match status" value="1"/>
</dbReference>
<dbReference type="AlphaFoldDB" id="A0A2U8HAP1"/>
<evidence type="ECO:0000256" key="1">
    <source>
        <dbReference type="ARBA" id="ARBA00012528"/>
    </source>
</evidence>
<dbReference type="InterPro" id="IPR011006">
    <property type="entry name" value="CheY-like_superfamily"/>
</dbReference>
<reference evidence="6 7" key="1">
    <citation type="submission" date="2017-06" db="EMBL/GenBank/DDBJ databases">
        <title>Yangia sp. YSBP01 complete genome sequence.</title>
        <authorList>
            <person name="Woo J.-H."/>
            <person name="Kim H.-S."/>
        </authorList>
    </citation>
    <scope>NUCLEOTIDE SEQUENCE [LARGE SCALE GENOMIC DNA]</scope>
    <source>
        <strain evidence="6 7">YSBP01</strain>
    </source>
</reference>
<dbReference type="PROSITE" id="PS50887">
    <property type="entry name" value="GGDEF"/>
    <property type="match status" value="1"/>
</dbReference>
<dbReference type="PROSITE" id="PS50110">
    <property type="entry name" value="RESPONSE_REGULATORY"/>
    <property type="match status" value="1"/>
</dbReference>
<dbReference type="InterPro" id="IPR001789">
    <property type="entry name" value="Sig_transdc_resp-reg_receiver"/>
</dbReference>
<comment type="caution">
    <text evidence="3">Lacks conserved residue(s) required for the propagation of feature annotation.</text>
</comment>
<organism evidence="6 7">
    <name type="scientific">Alloyangia pacifica</name>
    <dbReference type="NCBI Taxonomy" id="311180"/>
    <lineage>
        <taxon>Bacteria</taxon>
        <taxon>Pseudomonadati</taxon>
        <taxon>Pseudomonadota</taxon>
        <taxon>Alphaproteobacteria</taxon>
        <taxon>Rhodobacterales</taxon>
        <taxon>Roseobacteraceae</taxon>
        <taxon>Alloyangia</taxon>
    </lineage>
</organism>
<dbReference type="GO" id="GO:1902201">
    <property type="term" value="P:negative regulation of bacterial-type flagellum-dependent cell motility"/>
    <property type="evidence" value="ECO:0007669"/>
    <property type="project" value="TreeGrafter"/>
</dbReference>
<comment type="catalytic activity">
    <reaction evidence="2">
        <text>2 GTP = 3',3'-c-di-GMP + 2 diphosphate</text>
        <dbReference type="Rhea" id="RHEA:24898"/>
        <dbReference type="ChEBI" id="CHEBI:33019"/>
        <dbReference type="ChEBI" id="CHEBI:37565"/>
        <dbReference type="ChEBI" id="CHEBI:58805"/>
        <dbReference type="EC" id="2.7.7.65"/>
    </reaction>
</comment>
<dbReference type="SUPFAM" id="SSF52172">
    <property type="entry name" value="CheY-like"/>
    <property type="match status" value="2"/>
</dbReference>
<dbReference type="EC" id="2.7.7.65" evidence="1"/>
<dbReference type="PANTHER" id="PTHR45138">
    <property type="entry name" value="REGULATORY COMPONENTS OF SENSORY TRANSDUCTION SYSTEM"/>
    <property type="match status" value="1"/>
</dbReference>
<evidence type="ECO:0000256" key="3">
    <source>
        <dbReference type="PROSITE-ProRule" id="PRU00169"/>
    </source>
</evidence>
<evidence type="ECO:0000313" key="6">
    <source>
        <dbReference type="EMBL" id="AWI82972.1"/>
    </source>
</evidence>
<dbReference type="NCBIfam" id="TIGR00254">
    <property type="entry name" value="GGDEF"/>
    <property type="match status" value="1"/>
</dbReference>
<dbReference type="FunFam" id="3.30.70.270:FF:000001">
    <property type="entry name" value="Diguanylate cyclase domain protein"/>
    <property type="match status" value="1"/>
</dbReference>
<dbReference type="SMART" id="SM00267">
    <property type="entry name" value="GGDEF"/>
    <property type="match status" value="1"/>
</dbReference>
<dbReference type="SMART" id="SM00448">
    <property type="entry name" value="REC"/>
    <property type="match status" value="1"/>
</dbReference>
<dbReference type="Proteomes" id="UP000244915">
    <property type="component" value="Chromosome 1"/>
</dbReference>
<dbReference type="GO" id="GO:0043709">
    <property type="term" value="P:cell adhesion involved in single-species biofilm formation"/>
    <property type="evidence" value="ECO:0007669"/>
    <property type="project" value="TreeGrafter"/>
</dbReference>
<dbReference type="Gene3D" id="3.30.70.270">
    <property type="match status" value="1"/>
</dbReference>
<dbReference type="Pfam" id="PF00072">
    <property type="entry name" value="Response_reg"/>
    <property type="match status" value="1"/>
</dbReference>
<dbReference type="SUPFAM" id="SSF55073">
    <property type="entry name" value="Nucleotide cyclase"/>
    <property type="match status" value="1"/>
</dbReference>
<dbReference type="GO" id="GO:0052621">
    <property type="term" value="F:diguanylate cyclase activity"/>
    <property type="evidence" value="ECO:0007669"/>
    <property type="project" value="UniProtKB-EC"/>
</dbReference>
<dbReference type="CDD" id="cd01949">
    <property type="entry name" value="GGDEF"/>
    <property type="match status" value="1"/>
</dbReference>
<feature type="domain" description="Response regulatory" evidence="4">
    <location>
        <begin position="4"/>
        <end position="120"/>
    </location>
</feature>
<protein>
    <recommendedName>
        <fullName evidence="1">diguanylate cyclase</fullName>
        <ecNumber evidence="1">2.7.7.65</ecNumber>
    </recommendedName>
</protein>
<dbReference type="Pfam" id="PF00990">
    <property type="entry name" value="GGDEF"/>
    <property type="match status" value="1"/>
</dbReference>